<keyword evidence="6" id="KW-1185">Reference proteome</keyword>
<dbReference type="Gene3D" id="3.30.930.10">
    <property type="entry name" value="Bira Bifunctional Protein, Domain 2"/>
    <property type="match status" value="1"/>
</dbReference>
<proteinExistence type="predicted"/>
<dbReference type="GO" id="GO:0003746">
    <property type="term" value="F:translation elongation factor activity"/>
    <property type="evidence" value="ECO:0007669"/>
    <property type="project" value="UniProtKB-KW"/>
</dbReference>
<dbReference type="NCBIfam" id="NF006828">
    <property type="entry name" value="PRK09350.1"/>
    <property type="match status" value="1"/>
</dbReference>
<dbReference type="PROSITE" id="PS50862">
    <property type="entry name" value="AA_TRNA_LIGASE_II"/>
    <property type="match status" value="1"/>
</dbReference>
<dbReference type="Proteomes" id="UP001157186">
    <property type="component" value="Unassembled WGS sequence"/>
</dbReference>
<dbReference type="NCBIfam" id="TIGR00462">
    <property type="entry name" value="genX"/>
    <property type="match status" value="1"/>
</dbReference>
<dbReference type="InterPro" id="IPR045864">
    <property type="entry name" value="aa-tRNA-synth_II/BPL/LPL"/>
</dbReference>
<protein>
    <submittedName>
        <fullName evidence="5">Elongation factor P--(R)-beta-lysine ligase</fullName>
    </submittedName>
</protein>
<dbReference type="PANTHER" id="PTHR42918">
    <property type="entry name" value="LYSYL-TRNA SYNTHETASE"/>
    <property type="match status" value="1"/>
</dbReference>
<evidence type="ECO:0000259" key="4">
    <source>
        <dbReference type="PROSITE" id="PS50862"/>
    </source>
</evidence>
<dbReference type="SUPFAM" id="SSF55681">
    <property type="entry name" value="Class II aaRS and biotin synthetases"/>
    <property type="match status" value="1"/>
</dbReference>
<dbReference type="InterPro" id="IPR004525">
    <property type="entry name" value="EpmA"/>
</dbReference>
<keyword evidence="3" id="KW-0067">ATP-binding</keyword>
<dbReference type="GO" id="GO:0016874">
    <property type="term" value="F:ligase activity"/>
    <property type="evidence" value="ECO:0007669"/>
    <property type="project" value="UniProtKB-KW"/>
</dbReference>
<sequence length="322" mass="36962">MWKTDLSWQVAKLRADYLNTIRSFFLEKNVVEVETPLLSQGTVTDVHLEAFDSRYDFLSSKCEGTHLFLQTSPEFAMKRLLASGYGSIYQICKAFRYEEAGRFHNPEFTMLEWYRIGFDHFHLMEEVSELLQQVLACKPASKISYQQAFQQYLNIDPLDTSLSELKQLMTEQNILGDWIAEETDHDVLLQVLFSECIEPKIGQQTPCFVYHYPSSQSALAKISALDNRVAERFECYFKGVELANGFNELTDACEQVERFEKDNQHRRKLGKAEKPIDNRFIAALTEGLPQCSGVALGVDRLLMLALETNTIAETMTFNIDKA</sequence>
<keyword evidence="2" id="KW-0547">Nucleotide-binding</keyword>
<evidence type="ECO:0000256" key="2">
    <source>
        <dbReference type="ARBA" id="ARBA00022741"/>
    </source>
</evidence>
<gene>
    <name evidence="5" type="primary">poxA</name>
    <name evidence="5" type="ORF">tinsulaeT_14380</name>
</gene>
<dbReference type="PRINTS" id="PR00982">
    <property type="entry name" value="TRNASYNTHLYS"/>
</dbReference>
<dbReference type="InterPro" id="IPR004364">
    <property type="entry name" value="Aa-tRNA-synt_II"/>
</dbReference>
<dbReference type="InterPro" id="IPR006195">
    <property type="entry name" value="aa-tRNA-synth_II"/>
</dbReference>
<evidence type="ECO:0000313" key="5">
    <source>
        <dbReference type="EMBL" id="GLX78098.1"/>
    </source>
</evidence>
<organism evidence="5 6">
    <name type="scientific">Thalassotalea insulae</name>
    <dbReference type="NCBI Taxonomy" id="2056778"/>
    <lineage>
        <taxon>Bacteria</taxon>
        <taxon>Pseudomonadati</taxon>
        <taxon>Pseudomonadota</taxon>
        <taxon>Gammaproteobacteria</taxon>
        <taxon>Alteromonadales</taxon>
        <taxon>Colwelliaceae</taxon>
        <taxon>Thalassotalea</taxon>
    </lineage>
</organism>
<evidence type="ECO:0000313" key="6">
    <source>
        <dbReference type="Proteomes" id="UP001157186"/>
    </source>
</evidence>
<dbReference type="RefSeq" id="WP_284243990.1">
    <property type="nucleotide sequence ID" value="NZ_BSST01000001.1"/>
</dbReference>
<keyword evidence="5" id="KW-0648">Protein biosynthesis</keyword>
<name>A0ABQ6GQ45_9GAMM</name>
<keyword evidence="5" id="KW-0251">Elongation factor</keyword>
<evidence type="ECO:0000256" key="1">
    <source>
        <dbReference type="ARBA" id="ARBA00022598"/>
    </source>
</evidence>
<keyword evidence="1 5" id="KW-0436">Ligase</keyword>
<reference evidence="5 6" key="1">
    <citation type="submission" date="2023-03" db="EMBL/GenBank/DDBJ databases">
        <title>Draft genome sequence of Thalassotalea insulae KCTC 62186T.</title>
        <authorList>
            <person name="Sawabe T."/>
        </authorList>
    </citation>
    <scope>NUCLEOTIDE SEQUENCE [LARGE SCALE GENOMIC DNA]</scope>
    <source>
        <strain evidence="5 6">KCTC 62186</strain>
    </source>
</reference>
<dbReference type="InterPro" id="IPR018149">
    <property type="entry name" value="Lys-tRNA-synth_II_C"/>
</dbReference>
<dbReference type="PANTHER" id="PTHR42918:SF6">
    <property type="entry name" value="ELONGATION FACTOR P--(R)-BETA-LYSINE LIGASE"/>
    <property type="match status" value="1"/>
</dbReference>
<dbReference type="EMBL" id="BSST01000001">
    <property type="protein sequence ID" value="GLX78098.1"/>
    <property type="molecule type" value="Genomic_DNA"/>
</dbReference>
<feature type="domain" description="Aminoacyl-transfer RNA synthetases class-II family profile" evidence="4">
    <location>
        <begin position="12"/>
        <end position="322"/>
    </location>
</feature>
<accession>A0ABQ6GQ45</accession>
<comment type="caution">
    <text evidence="5">The sequence shown here is derived from an EMBL/GenBank/DDBJ whole genome shotgun (WGS) entry which is preliminary data.</text>
</comment>
<evidence type="ECO:0000256" key="3">
    <source>
        <dbReference type="ARBA" id="ARBA00022840"/>
    </source>
</evidence>
<dbReference type="Pfam" id="PF00152">
    <property type="entry name" value="tRNA-synt_2"/>
    <property type="match status" value="1"/>
</dbReference>